<protein>
    <submittedName>
        <fullName evidence="2">Uncharacterized protein</fullName>
    </submittedName>
</protein>
<dbReference type="Proteomes" id="UP000628984">
    <property type="component" value="Unassembled WGS sequence"/>
</dbReference>
<comment type="caution">
    <text evidence="2">The sequence shown here is derived from an EMBL/GenBank/DDBJ whole genome shotgun (WGS) entry which is preliminary data.</text>
</comment>
<proteinExistence type="predicted"/>
<dbReference type="EMBL" id="BMYQ01000010">
    <property type="protein sequence ID" value="GGW38364.1"/>
    <property type="molecule type" value="Genomic_DNA"/>
</dbReference>
<keyword evidence="3" id="KW-1185">Reference proteome</keyword>
<evidence type="ECO:0000313" key="3">
    <source>
        <dbReference type="Proteomes" id="UP000628984"/>
    </source>
</evidence>
<name>A0A918MN48_9RHOB</name>
<dbReference type="AlphaFoldDB" id="A0A918MN48"/>
<organism evidence="2 3">
    <name type="scientific">Gemmobacter lanyuensis</name>
    <dbReference type="NCBI Taxonomy" id="1054497"/>
    <lineage>
        <taxon>Bacteria</taxon>
        <taxon>Pseudomonadati</taxon>
        <taxon>Pseudomonadota</taxon>
        <taxon>Alphaproteobacteria</taxon>
        <taxon>Rhodobacterales</taxon>
        <taxon>Paracoccaceae</taxon>
        <taxon>Gemmobacter</taxon>
    </lineage>
</organism>
<reference evidence="2" key="1">
    <citation type="journal article" date="2014" name="Int. J. Syst. Evol. Microbiol.">
        <title>Complete genome sequence of Corynebacterium casei LMG S-19264T (=DSM 44701T), isolated from a smear-ripened cheese.</title>
        <authorList>
            <consortium name="US DOE Joint Genome Institute (JGI-PGF)"/>
            <person name="Walter F."/>
            <person name="Albersmeier A."/>
            <person name="Kalinowski J."/>
            <person name="Ruckert C."/>
        </authorList>
    </citation>
    <scope>NUCLEOTIDE SEQUENCE</scope>
    <source>
        <strain evidence="2">KCTC 23714</strain>
    </source>
</reference>
<evidence type="ECO:0000313" key="2">
    <source>
        <dbReference type="EMBL" id="GGW38364.1"/>
    </source>
</evidence>
<evidence type="ECO:0000256" key="1">
    <source>
        <dbReference type="SAM" id="MobiDB-lite"/>
    </source>
</evidence>
<sequence>MQDGFRLEAVFKLDVEAFVRIEKQAAPPVFVENAFHGDSPARDVECPRRRPQAQGGLGCKRPMGKKEGCS</sequence>
<accession>A0A918MN48</accession>
<reference evidence="2" key="2">
    <citation type="submission" date="2020-09" db="EMBL/GenBank/DDBJ databases">
        <authorList>
            <person name="Sun Q."/>
            <person name="Kim S."/>
        </authorList>
    </citation>
    <scope>NUCLEOTIDE SEQUENCE</scope>
    <source>
        <strain evidence="2">KCTC 23714</strain>
    </source>
</reference>
<feature type="region of interest" description="Disordered" evidence="1">
    <location>
        <begin position="40"/>
        <end position="70"/>
    </location>
</feature>
<gene>
    <name evidence="2" type="ORF">GCM10011452_28390</name>
</gene>